<dbReference type="PANTHER" id="PTHR44846:SF1">
    <property type="entry name" value="MANNOSYL-D-GLYCERATE TRANSPORT_METABOLISM SYSTEM REPRESSOR MNGR-RELATED"/>
    <property type="match status" value="1"/>
</dbReference>
<dbReference type="SUPFAM" id="SSF64288">
    <property type="entry name" value="Chorismate lyase-like"/>
    <property type="match status" value="1"/>
</dbReference>
<dbReference type="PROSITE" id="PS50949">
    <property type="entry name" value="HTH_GNTR"/>
    <property type="match status" value="1"/>
</dbReference>
<dbReference type="GO" id="GO:0045892">
    <property type="term" value="P:negative regulation of DNA-templated transcription"/>
    <property type="evidence" value="ECO:0007669"/>
    <property type="project" value="TreeGrafter"/>
</dbReference>
<dbReference type="Gene3D" id="1.10.10.10">
    <property type="entry name" value="Winged helix-like DNA-binding domain superfamily/Winged helix DNA-binding domain"/>
    <property type="match status" value="1"/>
</dbReference>
<reference evidence="5 6" key="2">
    <citation type="submission" date="2020-01" db="EMBL/GenBank/DDBJ databases">
        <title>Clostridiaceae sp. nov. isolated from the gut of human by culturomics.</title>
        <authorList>
            <person name="Chang Y."/>
        </authorList>
    </citation>
    <scope>NUCLEOTIDE SEQUENCE [LARGE SCALE GENOMIC DNA]</scope>
    <source>
        <strain evidence="5 6">DONG20-135</strain>
    </source>
</reference>
<dbReference type="InterPro" id="IPR036390">
    <property type="entry name" value="WH_DNA-bd_sf"/>
</dbReference>
<keyword evidence="2" id="KW-0238">DNA-binding</keyword>
<dbReference type="AlphaFoldDB" id="A0A6N8U705"/>
<protein>
    <submittedName>
        <fullName evidence="5">UTRA domain-containing protein</fullName>
    </submittedName>
</protein>
<sequence>MSADQPIYLKIEEDIKKRIKDGTYKANQKLPTEREFIEMYHVSRMTARQAINNLVGQGYIYRIKGRGAFVHKSNIVQKNRSFLSFRESMKEYGIEITSEILNFKEVLPPDLIRLNLKLDVGQKTYCLSRIRYADGEPIVVEDIYLPADRYPGLMNYDFSKDSLYGVMERDYDIFMYCVEETVTAVNLKEDMSLLLYGKSKGIALRLLDVVSDQNGIPLKCGDCFFNNEKYSYYKINIQTE</sequence>
<evidence type="ECO:0000256" key="1">
    <source>
        <dbReference type="ARBA" id="ARBA00023015"/>
    </source>
</evidence>
<dbReference type="InterPro" id="IPR028978">
    <property type="entry name" value="Chorismate_lyase_/UTRA_dom_sf"/>
</dbReference>
<keyword evidence="1" id="KW-0805">Transcription regulation</keyword>
<name>A0A6N8U705_9FIRM</name>
<dbReference type="InterPro" id="IPR000524">
    <property type="entry name" value="Tscrpt_reg_HTH_GntR"/>
</dbReference>
<dbReference type="Pfam" id="PF00392">
    <property type="entry name" value="GntR"/>
    <property type="match status" value="1"/>
</dbReference>
<keyword evidence="6" id="KW-1185">Reference proteome</keyword>
<comment type="caution">
    <text evidence="5">The sequence shown here is derived from an EMBL/GenBank/DDBJ whole genome shotgun (WGS) entry which is preliminary data.</text>
</comment>
<evidence type="ECO:0000259" key="4">
    <source>
        <dbReference type="PROSITE" id="PS50949"/>
    </source>
</evidence>
<evidence type="ECO:0000313" key="6">
    <source>
        <dbReference type="Proteomes" id="UP000434036"/>
    </source>
</evidence>
<evidence type="ECO:0000313" key="5">
    <source>
        <dbReference type="EMBL" id="MXQ73305.1"/>
    </source>
</evidence>
<dbReference type="PRINTS" id="PR00035">
    <property type="entry name" value="HTHGNTR"/>
</dbReference>
<feature type="domain" description="HTH gntR-type" evidence="4">
    <location>
        <begin position="5"/>
        <end position="73"/>
    </location>
</feature>
<proteinExistence type="predicted"/>
<dbReference type="Gene3D" id="3.40.1410.10">
    <property type="entry name" value="Chorismate lyase-like"/>
    <property type="match status" value="1"/>
</dbReference>
<reference evidence="5 6" key="1">
    <citation type="submission" date="2019-12" db="EMBL/GenBank/DDBJ databases">
        <authorList>
            <person name="Yang R."/>
        </authorList>
    </citation>
    <scope>NUCLEOTIDE SEQUENCE [LARGE SCALE GENOMIC DNA]</scope>
    <source>
        <strain evidence="5 6">DONG20-135</strain>
    </source>
</reference>
<dbReference type="GO" id="GO:0003677">
    <property type="term" value="F:DNA binding"/>
    <property type="evidence" value="ECO:0007669"/>
    <property type="project" value="UniProtKB-KW"/>
</dbReference>
<dbReference type="InterPro" id="IPR050679">
    <property type="entry name" value="Bact_HTH_transcr_reg"/>
</dbReference>
<dbReference type="CDD" id="cd07377">
    <property type="entry name" value="WHTH_GntR"/>
    <property type="match status" value="1"/>
</dbReference>
<organism evidence="5 6">
    <name type="scientific">Copranaerobaculum intestinale</name>
    <dbReference type="NCBI Taxonomy" id="2692629"/>
    <lineage>
        <taxon>Bacteria</taxon>
        <taxon>Bacillati</taxon>
        <taxon>Bacillota</taxon>
        <taxon>Erysipelotrichia</taxon>
        <taxon>Erysipelotrichales</taxon>
        <taxon>Erysipelotrichaceae</taxon>
        <taxon>Copranaerobaculum</taxon>
    </lineage>
</organism>
<dbReference type="InterPro" id="IPR036388">
    <property type="entry name" value="WH-like_DNA-bd_sf"/>
</dbReference>
<dbReference type="PANTHER" id="PTHR44846">
    <property type="entry name" value="MANNOSYL-D-GLYCERATE TRANSPORT/METABOLISM SYSTEM REPRESSOR MNGR-RELATED"/>
    <property type="match status" value="1"/>
</dbReference>
<dbReference type="SMART" id="SM00345">
    <property type="entry name" value="HTH_GNTR"/>
    <property type="match status" value="1"/>
</dbReference>
<dbReference type="InterPro" id="IPR011663">
    <property type="entry name" value="UTRA"/>
</dbReference>
<dbReference type="FunFam" id="1.10.10.10:FF:000079">
    <property type="entry name" value="GntR family transcriptional regulator"/>
    <property type="match status" value="1"/>
</dbReference>
<dbReference type="SUPFAM" id="SSF46785">
    <property type="entry name" value="Winged helix' DNA-binding domain"/>
    <property type="match status" value="1"/>
</dbReference>
<evidence type="ECO:0000256" key="3">
    <source>
        <dbReference type="ARBA" id="ARBA00023163"/>
    </source>
</evidence>
<gene>
    <name evidence="5" type="ORF">GSF08_05065</name>
</gene>
<accession>A0A6N8U705</accession>
<dbReference type="GO" id="GO:0003700">
    <property type="term" value="F:DNA-binding transcription factor activity"/>
    <property type="evidence" value="ECO:0007669"/>
    <property type="project" value="InterPro"/>
</dbReference>
<dbReference type="RefSeq" id="WP_160624765.1">
    <property type="nucleotide sequence ID" value="NZ_WUUQ01000002.1"/>
</dbReference>
<dbReference type="EMBL" id="WUUQ01000002">
    <property type="protein sequence ID" value="MXQ73305.1"/>
    <property type="molecule type" value="Genomic_DNA"/>
</dbReference>
<dbReference type="Pfam" id="PF07702">
    <property type="entry name" value="UTRA"/>
    <property type="match status" value="1"/>
</dbReference>
<dbReference type="SMART" id="SM00866">
    <property type="entry name" value="UTRA"/>
    <property type="match status" value="1"/>
</dbReference>
<evidence type="ECO:0000256" key="2">
    <source>
        <dbReference type="ARBA" id="ARBA00023125"/>
    </source>
</evidence>
<dbReference type="Proteomes" id="UP000434036">
    <property type="component" value="Unassembled WGS sequence"/>
</dbReference>
<keyword evidence="3" id="KW-0804">Transcription</keyword>